<feature type="binding site" evidence="8">
    <location>
        <position position="47"/>
    </location>
    <ligand>
        <name>[4Fe-4S] cluster</name>
        <dbReference type="ChEBI" id="CHEBI:49883"/>
        <label>1</label>
    </ligand>
</feature>
<dbReference type="PROSITE" id="PS01278">
    <property type="entry name" value="MTTASE_RADICAL"/>
    <property type="match status" value="1"/>
</dbReference>
<evidence type="ECO:0000256" key="3">
    <source>
        <dbReference type="ARBA" id="ARBA00022679"/>
    </source>
</evidence>
<evidence type="ECO:0000256" key="8">
    <source>
        <dbReference type="HAMAP-Rule" id="MF_01865"/>
    </source>
</evidence>
<comment type="cofactor">
    <cofactor evidence="8">
        <name>[4Fe-4S] cluster</name>
        <dbReference type="ChEBI" id="CHEBI:49883"/>
    </cofactor>
    <text evidence="8">Binds 2 [4Fe-4S] clusters. One cluster is coordinated with 3 cysteines and an exchangeable S-adenosyl-L-methionine.</text>
</comment>
<dbReference type="InterPro" id="IPR020612">
    <property type="entry name" value="Methylthiotransferase_CS"/>
</dbReference>
<dbReference type="PROSITE" id="PS51918">
    <property type="entry name" value="RADICAL_SAM"/>
    <property type="match status" value="1"/>
</dbReference>
<dbReference type="InterPro" id="IPR006638">
    <property type="entry name" value="Elp3/MiaA/NifB-like_rSAM"/>
</dbReference>
<feature type="binding site" evidence="8">
    <location>
        <position position="156"/>
    </location>
    <ligand>
        <name>[4Fe-4S] cluster</name>
        <dbReference type="ChEBI" id="CHEBI:49883"/>
        <label>2</label>
        <note>4Fe-4S-S-AdoMet</note>
    </ligand>
</feature>
<dbReference type="InterPro" id="IPR058240">
    <property type="entry name" value="rSAM_sf"/>
</dbReference>
<evidence type="ECO:0000256" key="7">
    <source>
        <dbReference type="ARBA" id="ARBA00023014"/>
    </source>
</evidence>
<dbReference type="NCBIfam" id="TIGR00089">
    <property type="entry name" value="MiaB/RimO family radical SAM methylthiotransferase"/>
    <property type="match status" value="1"/>
</dbReference>
<evidence type="ECO:0000259" key="10">
    <source>
        <dbReference type="PROSITE" id="PS51449"/>
    </source>
</evidence>
<dbReference type="InterPro" id="IPR038135">
    <property type="entry name" value="Methylthiotransferase_N_sf"/>
</dbReference>
<organism evidence="12 13">
    <name type="scientific">Megamonas hypermegale</name>
    <dbReference type="NCBI Taxonomy" id="158847"/>
    <lineage>
        <taxon>Bacteria</taxon>
        <taxon>Bacillati</taxon>
        <taxon>Bacillota</taxon>
        <taxon>Negativicutes</taxon>
        <taxon>Selenomonadales</taxon>
        <taxon>Selenomonadaceae</taxon>
        <taxon>Megamonas</taxon>
    </lineage>
</organism>
<dbReference type="SMART" id="SM00729">
    <property type="entry name" value="Elp3"/>
    <property type="match status" value="1"/>
</dbReference>
<dbReference type="GO" id="GO:0046872">
    <property type="term" value="F:metal ion binding"/>
    <property type="evidence" value="ECO:0007669"/>
    <property type="project" value="UniProtKB-KW"/>
</dbReference>
<dbReference type="SFLD" id="SFLDF00274">
    <property type="entry name" value="ribosomal_protein_S12_methylth"/>
    <property type="match status" value="1"/>
</dbReference>
<sequence>MLKAGFISLGCSKNLVDTEVMLGILAENNIELTPEPEKADILIVNTCTFIQSAKEESITTVLNMAEYKQNGKCRSLIIAGCMGQRYGEELLKEFPEVDAIVGTGAWSRIMEAVNATINEHKRVLITGESKEIYTAASPRIYTTPFYTAYIKIAEGCNHRCAYCAIPYVRGNYRSRTIEDIKQEVERLAEKGVKEFNIIAQDTTYYGQDIYGKPSLVELLKELVKIDKVKWLRIQYAYPHTFTDELIDLIASEEKICNYVDLPLQHAHNAVLRSMRRSDTRESIETLLDKLRKRIPGVVIRSSFIVGFPGETASQYASLRDFLEKQHFDKVGIFSYSREEGTPAYDMPNQVPEDIMQERYHDLMSLQSKISETINISMEGKIVDVLIEGRDDKQHIAYGRSYREAPDVDGQVFIEGDDVSQPGDIVKVRILQGFDYDVVGERVEE</sequence>
<keyword evidence="6 8" id="KW-0408">Iron</keyword>
<dbReference type="GO" id="GO:0005840">
    <property type="term" value="C:ribosome"/>
    <property type="evidence" value="ECO:0007669"/>
    <property type="project" value="UniProtKB-KW"/>
</dbReference>
<keyword evidence="1 8" id="KW-0004">4Fe-4S</keyword>
<dbReference type="HAMAP" id="MF_01865">
    <property type="entry name" value="MTTase_RimO"/>
    <property type="match status" value="1"/>
</dbReference>
<dbReference type="Gene3D" id="3.80.30.20">
    <property type="entry name" value="tm_1862 like domain"/>
    <property type="match status" value="1"/>
</dbReference>
<keyword evidence="3 8" id="KW-0808">Transferase</keyword>
<feature type="binding site" evidence="8">
    <location>
        <position position="160"/>
    </location>
    <ligand>
        <name>[4Fe-4S] cluster</name>
        <dbReference type="ChEBI" id="CHEBI:49883"/>
        <label>2</label>
        <note>4Fe-4S-S-AdoMet</note>
    </ligand>
</feature>
<reference evidence="12 13" key="1">
    <citation type="submission" date="2017-06" db="EMBL/GenBank/DDBJ databases">
        <authorList>
            <consortium name="Pathogen Informatics"/>
        </authorList>
    </citation>
    <scope>NUCLEOTIDE SEQUENCE [LARGE SCALE GENOMIC DNA]</scope>
    <source>
        <strain evidence="12 13">NCTC10570</strain>
    </source>
</reference>
<keyword evidence="4 8" id="KW-0949">S-adenosyl-L-methionine</keyword>
<keyword evidence="2 8" id="KW-0963">Cytoplasm</keyword>
<dbReference type="PANTHER" id="PTHR43837:SF1">
    <property type="entry name" value="RIBOSOMAL PROTEIN US12 METHYLTHIOTRANSFERASE RIMO"/>
    <property type="match status" value="1"/>
</dbReference>
<dbReference type="Pfam" id="PF18693">
    <property type="entry name" value="TRAM_2"/>
    <property type="match status" value="1"/>
</dbReference>
<dbReference type="InterPro" id="IPR023404">
    <property type="entry name" value="rSAM_horseshoe"/>
</dbReference>
<evidence type="ECO:0000259" key="9">
    <source>
        <dbReference type="PROSITE" id="PS50926"/>
    </source>
</evidence>
<dbReference type="InterPro" id="IPR013848">
    <property type="entry name" value="Methylthiotransferase_N"/>
</dbReference>
<feature type="domain" description="MTTase N-terminal" evidence="10">
    <location>
        <begin position="2"/>
        <end position="118"/>
    </location>
</feature>
<dbReference type="SFLD" id="SFLDS00029">
    <property type="entry name" value="Radical_SAM"/>
    <property type="match status" value="1"/>
</dbReference>
<evidence type="ECO:0000259" key="11">
    <source>
        <dbReference type="PROSITE" id="PS51918"/>
    </source>
</evidence>
<dbReference type="PROSITE" id="PS51449">
    <property type="entry name" value="MTTASE_N"/>
    <property type="match status" value="1"/>
</dbReference>
<feature type="domain" description="TRAM" evidence="9">
    <location>
        <begin position="375"/>
        <end position="443"/>
    </location>
</feature>
<dbReference type="InterPro" id="IPR007197">
    <property type="entry name" value="rSAM"/>
</dbReference>
<proteinExistence type="inferred from homology"/>
<dbReference type="SUPFAM" id="SSF102114">
    <property type="entry name" value="Radical SAM enzymes"/>
    <property type="match status" value="1"/>
</dbReference>
<evidence type="ECO:0000256" key="5">
    <source>
        <dbReference type="ARBA" id="ARBA00022723"/>
    </source>
</evidence>
<keyword evidence="5 8" id="KW-0479">Metal-binding</keyword>
<dbReference type="GO" id="GO:0035599">
    <property type="term" value="F:aspartic acid methylthiotransferase activity"/>
    <property type="evidence" value="ECO:0007669"/>
    <property type="project" value="TreeGrafter"/>
</dbReference>
<dbReference type="CDD" id="cd01335">
    <property type="entry name" value="Radical_SAM"/>
    <property type="match status" value="1"/>
</dbReference>
<dbReference type="GO" id="GO:0051539">
    <property type="term" value="F:4 iron, 4 sulfur cluster binding"/>
    <property type="evidence" value="ECO:0007669"/>
    <property type="project" value="UniProtKB-UniRule"/>
</dbReference>
<keyword evidence="12" id="KW-0687">Ribonucleoprotein</keyword>
<dbReference type="AlphaFoldDB" id="A0A239TPH7"/>
<accession>A0A239TPH7</accession>
<dbReference type="FunFam" id="3.80.30.20:FF:000001">
    <property type="entry name" value="tRNA-2-methylthio-N(6)-dimethylallyladenosine synthase 2"/>
    <property type="match status" value="1"/>
</dbReference>
<dbReference type="PANTHER" id="PTHR43837">
    <property type="entry name" value="RIBOSOMAL PROTEIN S12 METHYLTHIOTRANSFERASE RIMO"/>
    <property type="match status" value="1"/>
</dbReference>
<protein>
    <recommendedName>
        <fullName evidence="8">Ribosomal protein uS12 methylthiotransferase RimO</fullName>
        <shortName evidence="8">uS12 MTTase</shortName>
        <shortName evidence="8">uS12 methylthiotransferase</shortName>
        <ecNumber evidence="8">2.8.4.4</ecNumber>
    </recommendedName>
    <alternativeName>
        <fullName evidence="8">Ribosomal protein uS12 (aspartate-C(3))-methylthiotransferase</fullName>
    </alternativeName>
    <alternativeName>
        <fullName evidence="8">Ribosome maturation factor RimO</fullName>
    </alternativeName>
</protein>
<feature type="binding site" evidence="8">
    <location>
        <position position="81"/>
    </location>
    <ligand>
        <name>[4Fe-4S] cluster</name>
        <dbReference type="ChEBI" id="CHEBI:49883"/>
        <label>1</label>
    </ligand>
</feature>
<comment type="function">
    <text evidence="8">Catalyzes the methylthiolation of an aspartic acid residue of ribosomal protein uS12.</text>
</comment>
<comment type="subcellular location">
    <subcellularLocation>
        <location evidence="8">Cytoplasm</location>
    </subcellularLocation>
</comment>
<dbReference type="eggNOG" id="COG0621">
    <property type="taxonomic scope" value="Bacteria"/>
</dbReference>
<evidence type="ECO:0000313" key="13">
    <source>
        <dbReference type="Proteomes" id="UP000215383"/>
    </source>
</evidence>
<dbReference type="SFLD" id="SFLDG01061">
    <property type="entry name" value="methylthiotransferase"/>
    <property type="match status" value="1"/>
</dbReference>
<comment type="similarity">
    <text evidence="8">Belongs to the methylthiotransferase family. RimO subfamily.</text>
</comment>
<dbReference type="SFLD" id="SFLDG01082">
    <property type="entry name" value="B12-binding_domain_containing"/>
    <property type="match status" value="1"/>
</dbReference>
<evidence type="ECO:0000256" key="4">
    <source>
        <dbReference type="ARBA" id="ARBA00022691"/>
    </source>
</evidence>
<dbReference type="GO" id="GO:0103039">
    <property type="term" value="F:protein methylthiotransferase activity"/>
    <property type="evidence" value="ECO:0007669"/>
    <property type="project" value="UniProtKB-EC"/>
</dbReference>
<dbReference type="InterPro" id="IPR005840">
    <property type="entry name" value="Ribosomal_uS12_MeSTrfase_RimO"/>
</dbReference>
<dbReference type="PROSITE" id="PS50926">
    <property type="entry name" value="TRAM"/>
    <property type="match status" value="1"/>
</dbReference>
<dbReference type="GO" id="GO:0005829">
    <property type="term" value="C:cytosol"/>
    <property type="evidence" value="ECO:0007669"/>
    <property type="project" value="TreeGrafter"/>
</dbReference>
<dbReference type="Proteomes" id="UP000215383">
    <property type="component" value="Chromosome 1"/>
</dbReference>
<keyword evidence="12" id="KW-0689">Ribosomal protein</keyword>
<dbReference type="InterPro" id="IPR002792">
    <property type="entry name" value="TRAM_dom"/>
</dbReference>
<evidence type="ECO:0000256" key="2">
    <source>
        <dbReference type="ARBA" id="ARBA00022490"/>
    </source>
</evidence>
<dbReference type="Pfam" id="PF00919">
    <property type="entry name" value="UPF0004"/>
    <property type="match status" value="1"/>
</dbReference>
<dbReference type="Pfam" id="PF04055">
    <property type="entry name" value="Radical_SAM"/>
    <property type="match status" value="1"/>
</dbReference>
<dbReference type="EMBL" id="LT906446">
    <property type="protein sequence ID" value="SNU99462.1"/>
    <property type="molecule type" value="Genomic_DNA"/>
</dbReference>
<comment type="catalytic activity">
    <reaction evidence="8">
        <text>L-aspartate(89)-[ribosomal protein uS12]-hydrogen + (sulfur carrier)-SH + AH2 + 2 S-adenosyl-L-methionine = 3-methylsulfanyl-L-aspartate(89)-[ribosomal protein uS12]-hydrogen + (sulfur carrier)-H + 5'-deoxyadenosine + L-methionine + A + S-adenosyl-L-homocysteine + 2 H(+)</text>
        <dbReference type="Rhea" id="RHEA:37087"/>
        <dbReference type="Rhea" id="RHEA-COMP:10460"/>
        <dbReference type="Rhea" id="RHEA-COMP:10461"/>
        <dbReference type="Rhea" id="RHEA-COMP:14737"/>
        <dbReference type="Rhea" id="RHEA-COMP:14739"/>
        <dbReference type="ChEBI" id="CHEBI:13193"/>
        <dbReference type="ChEBI" id="CHEBI:15378"/>
        <dbReference type="ChEBI" id="CHEBI:17319"/>
        <dbReference type="ChEBI" id="CHEBI:17499"/>
        <dbReference type="ChEBI" id="CHEBI:29917"/>
        <dbReference type="ChEBI" id="CHEBI:29961"/>
        <dbReference type="ChEBI" id="CHEBI:57844"/>
        <dbReference type="ChEBI" id="CHEBI:57856"/>
        <dbReference type="ChEBI" id="CHEBI:59789"/>
        <dbReference type="ChEBI" id="CHEBI:64428"/>
        <dbReference type="ChEBI" id="CHEBI:73599"/>
        <dbReference type="EC" id="2.8.4.4"/>
    </reaction>
</comment>
<dbReference type="RefSeq" id="WP_027889763.1">
    <property type="nucleotide sequence ID" value="NZ_LT906446.1"/>
</dbReference>
<dbReference type="GO" id="GO:0035600">
    <property type="term" value="P:tRNA methylthiolation"/>
    <property type="evidence" value="ECO:0007669"/>
    <property type="project" value="UniProtKB-ARBA"/>
</dbReference>
<name>A0A239TPH7_9FIRM</name>
<keyword evidence="13" id="KW-1185">Reference proteome</keyword>
<dbReference type="EC" id="2.8.4.4" evidence="8"/>
<dbReference type="GO" id="GO:0140101">
    <property type="term" value="F:catalytic activity, acting on a tRNA"/>
    <property type="evidence" value="ECO:0007669"/>
    <property type="project" value="UniProtKB-ARBA"/>
</dbReference>
<feature type="binding site" evidence="8">
    <location>
        <position position="11"/>
    </location>
    <ligand>
        <name>[4Fe-4S] cluster</name>
        <dbReference type="ChEBI" id="CHEBI:49883"/>
        <label>1</label>
    </ligand>
</feature>
<dbReference type="Gene3D" id="3.40.50.12160">
    <property type="entry name" value="Methylthiotransferase, N-terminal domain"/>
    <property type="match status" value="1"/>
</dbReference>
<keyword evidence="7 8" id="KW-0411">Iron-sulfur</keyword>
<dbReference type="InterPro" id="IPR005839">
    <property type="entry name" value="Methylthiotransferase"/>
</dbReference>
<feature type="domain" description="Radical SAM core" evidence="11">
    <location>
        <begin position="142"/>
        <end position="374"/>
    </location>
</feature>
<evidence type="ECO:0000256" key="6">
    <source>
        <dbReference type="ARBA" id="ARBA00023004"/>
    </source>
</evidence>
<evidence type="ECO:0000256" key="1">
    <source>
        <dbReference type="ARBA" id="ARBA00022485"/>
    </source>
</evidence>
<dbReference type="Gene3D" id="2.40.50.140">
    <property type="entry name" value="Nucleic acid-binding proteins"/>
    <property type="match status" value="1"/>
</dbReference>
<evidence type="ECO:0000313" key="12">
    <source>
        <dbReference type="EMBL" id="SNU99462.1"/>
    </source>
</evidence>
<gene>
    <name evidence="8 12" type="primary">rimO</name>
    <name evidence="12" type="ORF">SAMEA4364220_01117</name>
</gene>
<dbReference type="GeneID" id="78507125"/>
<dbReference type="NCBIfam" id="TIGR01125">
    <property type="entry name" value="30S ribosomal protein S12 methylthiotransferase RimO"/>
    <property type="match status" value="1"/>
</dbReference>
<feature type="binding site" evidence="8">
    <location>
        <position position="163"/>
    </location>
    <ligand>
        <name>[4Fe-4S] cluster</name>
        <dbReference type="ChEBI" id="CHEBI:49883"/>
        <label>2</label>
        <note>4Fe-4S-S-AdoMet</note>
    </ligand>
</feature>
<dbReference type="InterPro" id="IPR012340">
    <property type="entry name" value="NA-bd_OB-fold"/>
</dbReference>